<accession>L7FIY9</accession>
<evidence type="ECO:0000313" key="2">
    <source>
        <dbReference type="EMBL" id="ELP71124.1"/>
    </source>
</evidence>
<comment type="caution">
    <text evidence="2">The sequence shown here is derived from an EMBL/GenBank/DDBJ whole genome shotgun (WGS) entry which is preliminary data.</text>
</comment>
<gene>
    <name evidence="2" type="ORF">STRTUCAR8_07941</name>
</gene>
<name>L7FIY9_STRT8</name>
<dbReference type="Proteomes" id="UP000010931">
    <property type="component" value="Unassembled WGS sequence"/>
</dbReference>
<sequence length="40" mass="4227">MSPRPYRGAGPCRTAASPRGRDKPTSPHLPAGSEPPVQRS</sequence>
<protein>
    <submittedName>
        <fullName evidence="2">Uncharacterized protein</fullName>
    </submittedName>
</protein>
<evidence type="ECO:0000256" key="1">
    <source>
        <dbReference type="SAM" id="MobiDB-lite"/>
    </source>
</evidence>
<organism evidence="2 3">
    <name type="scientific">Streptomyces turgidiscabies (strain Car8)</name>
    <dbReference type="NCBI Taxonomy" id="698760"/>
    <lineage>
        <taxon>Bacteria</taxon>
        <taxon>Bacillati</taxon>
        <taxon>Actinomycetota</taxon>
        <taxon>Actinomycetes</taxon>
        <taxon>Kitasatosporales</taxon>
        <taxon>Streptomycetaceae</taxon>
        <taxon>Streptomyces</taxon>
    </lineage>
</organism>
<dbReference type="AlphaFoldDB" id="L7FIY9"/>
<evidence type="ECO:0000313" key="3">
    <source>
        <dbReference type="Proteomes" id="UP000010931"/>
    </source>
</evidence>
<feature type="region of interest" description="Disordered" evidence="1">
    <location>
        <begin position="1"/>
        <end position="40"/>
    </location>
</feature>
<reference evidence="2 3" key="1">
    <citation type="journal article" date="2011" name="Plasmid">
        <title>Streptomyces turgidiscabies Car8 contains a modular pathogenicity island that shares virulence genes with other actinobacterial plant pathogens.</title>
        <authorList>
            <person name="Huguet-Tapia J.C."/>
            <person name="Badger J.H."/>
            <person name="Loria R."/>
            <person name="Pettis G.S."/>
        </authorList>
    </citation>
    <scope>NUCLEOTIDE SEQUENCE [LARGE SCALE GENOMIC DNA]</scope>
    <source>
        <strain evidence="2 3">Car8</strain>
    </source>
</reference>
<proteinExistence type="predicted"/>
<keyword evidence="3" id="KW-1185">Reference proteome</keyword>
<dbReference type="PATRIC" id="fig|698760.3.peg.260"/>
<dbReference type="EMBL" id="AEJB01000017">
    <property type="protein sequence ID" value="ELP71124.1"/>
    <property type="molecule type" value="Genomic_DNA"/>
</dbReference>